<dbReference type="Proteomes" id="UP000432209">
    <property type="component" value="Unassembled WGS sequence"/>
</dbReference>
<evidence type="ECO:0000313" key="2">
    <source>
        <dbReference type="EMBL" id="MQS00064.1"/>
    </source>
</evidence>
<gene>
    <name evidence="2" type="ORF">GFJ39_12905</name>
</gene>
<evidence type="ECO:0000256" key="1">
    <source>
        <dbReference type="SAM" id="Phobius"/>
    </source>
</evidence>
<feature type="transmembrane region" description="Helical" evidence="1">
    <location>
        <begin position="19"/>
        <end position="42"/>
    </location>
</feature>
<feature type="transmembrane region" description="Helical" evidence="1">
    <location>
        <begin position="54"/>
        <end position="75"/>
    </location>
</feature>
<accession>A0A7X1VNR1</accession>
<dbReference type="InterPro" id="IPR036259">
    <property type="entry name" value="MFS_trans_sf"/>
</dbReference>
<sequence>TGGSLLAAFGMLLITVVPIWQLTLFGYALVGAGCSNVVPILYSAVGRQRYMPEHLAVSAITTLGYSGILAGPAVLGFNAQITDLSLTLAIVGGLLAVVSVMGMLIPATLLQNRSS</sequence>
<keyword evidence="1" id="KW-1133">Transmembrane helix</keyword>
<comment type="caution">
    <text evidence="2">The sequence shown here is derived from an EMBL/GenBank/DDBJ whole genome shotgun (WGS) entry which is preliminary data.</text>
</comment>
<proteinExistence type="predicted"/>
<feature type="non-terminal residue" evidence="2">
    <location>
        <position position="1"/>
    </location>
</feature>
<keyword evidence="1" id="KW-0812">Transmembrane</keyword>
<dbReference type="SUPFAM" id="SSF103473">
    <property type="entry name" value="MFS general substrate transporter"/>
    <property type="match status" value="1"/>
</dbReference>
<name>A0A7X1VNR1_9PROT</name>
<feature type="transmembrane region" description="Helical" evidence="1">
    <location>
        <begin position="87"/>
        <end position="110"/>
    </location>
</feature>
<keyword evidence="1" id="KW-0472">Membrane</keyword>
<protein>
    <submittedName>
        <fullName evidence="2">MFS transporter</fullName>
    </submittedName>
</protein>
<reference evidence="2 3" key="1">
    <citation type="submission" date="2019-10" db="EMBL/GenBank/DDBJ databases">
        <title>Gluconobacter aidae sp. nov., a novel species of acetic acid bacteria isolated in Thailand.</title>
        <authorList>
            <person name="Yukphan P."/>
            <person name="Charoenyingcharoen P."/>
            <person name="Malimas S."/>
            <person name="Muramatsu Y."/>
            <person name="Nakagawa Y."/>
            <person name="Tanasupawat S."/>
            <person name="Yamada Y."/>
        </authorList>
    </citation>
    <scope>NUCLEOTIDE SEQUENCE [LARGE SCALE GENOMIC DNA]</scope>
    <source>
        <strain evidence="2 3">AC10</strain>
    </source>
</reference>
<dbReference type="EMBL" id="WIPH01000052">
    <property type="protein sequence ID" value="MQS00064.1"/>
    <property type="molecule type" value="Genomic_DNA"/>
</dbReference>
<evidence type="ECO:0000313" key="3">
    <source>
        <dbReference type="Proteomes" id="UP000432209"/>
    </source>
</evidence>
<keyword evidence="3" id="KW-1185">Reference proteome</keyword>
<dbReference type="AlphaFoldDB" id="A0A7X1VNR1"/>
<organism evidence="2 3">
    <name type="scientific">Gluconobacter aidae</name>
    <dbReference type="NCBI Taxonomy" id="2662454"/>
    <lineage>
        <taxon>Bacteria</taxon>
        <taxon>Pseudomonadati</taxon>
        <taxon>Pseudomonadota</taxon>
        <taxon>Alphaproteobacteria</taxon>
        <taxon>Acetobacterales</taxon>
        <taxon>Acetobacteraceae</taxon>
        <taxon>Gluconobacter</taxon>
    </lineage>
</organism>